<evidence type="ECO:0000256" key="2">
    <source>
        <dbReference type="ARBA" id="ARBA00004514"/>
    </source>
</evidence>
<dbReference type="InterPro" id="IPR023394">
    <property type="entry name" value="Sec7_C_sf"/>
</dbReference>
<dbReference type="eggNOG" id="KOG0929">
    <property type="taxonomic scope" value="Eukaryota"/>
</dbReference>
<evidence type="ECO:0000259" key="9">
    <source>
        <dbReference type="PROSITE" id="PS50190"/>
    </source>
</evidence>
<dbReference type="Pfam" id="PF16213">
    <property type="entry name" value="DCB"/>
    <property type="match status" value="1"/>
</dbReference>
<feature type="compositionally biased region" description="Polar residues" evidence="8">
    <location>
        <begin position="7"/>
        <end position="22"/>
    </location>
</feature>
<dbReference type="InterPro" id="IPR015403">
    <property type="entry name" value="Mon2/Sec7/BIG1-like_HDS"/>
</dbReference>
<feature type="compositionally biased region" description="Low complexity" evidence="8">
    <location>
        <begin position="1792"/>
        <end position="1805"/>
    </location>
</feature>
<comment type="caution">
    <text evidence="10">The sequence shown here is derived from an EMBL/GenBank/DDBJ whole genome shotgun (WGS) entry which is preliminary data.</text>
</comment>
<feature type="compositionally biased region" description="Basic and acidic residues" evidence="8">
    <location>
        <begin position="300"/>
        <end position="311"/>
    </location>
</feature>
<dbReference type="InterPro" id="IPR046455">
    <property type="entry name" value="Sec7/BIG1-like_C"/>
</dbReference>
<sequence length="2134" mass="223385">MAPWNLFSGSGNDAEQDLPSTIEPNVRGVDTAFELFIDGAITKVYNESSGRSKDQKALRAACKKILDELRGTNGEQQKIHAPLDPAVTAMVLEPLQMACSMDVPRIAEPALSCLHKLVAHAYLHAESTPAGRLDDGSIVAQVVLLISKCSESNGESVQLGVVRALLTVTTAEHFVLHGDCLMQAVRSVFNIAIGADSADLQRTARSALLQMLNTIVKRVTQAAAISREASLAEERRQSLPQEARANVASGEEEQPSASAAKEGSPDADGPAGVSRRASTEGAAEALQGGVFNGDLGADEASSREVHDDTRHGNGMAAAAAEANGSATPDEAAAGAGLSVSTGREGSNKEAEALETEISVIPEEEAPRPRLPDPMSSTRTAQLASLAEQADLRGLEKALDQIEAERNAKAGEEAAAIAKAAGTEVEASPRDVRRIMMRGRKVAAWRRLSLPERDVLTVLSAICKMAARETGFGAVEQYMHAGKLLALELLVRVFENPHHHWSALRAEFCDQLRSPLCLTLLRNCTSPYDEAYSAAARLFTAVLLQPKLRSGLKAEMGAFYPLLLLRPLEAERPEPGQLLAALSALEKLSGQAQFLVDLFVNYDCDLQAANLFERTVRGLARIVRMGDPGPGMLHMAGPVVNVNAASRPRPHSLAADVALAESAEATTAAVADESAEEGGTRTSTTDLPSLGAAPSLPAGANGAADSAGELARFGAAKERKHSLEAGIALFNRNPVKGVASLMGSGTVEGTPAAVAAFLREHLADLDKGQLGEYLGHHEDFACAVMYAYIDGEQFQGYSIDAALRLLLGNFRLPGEAQKIDRIMEKFAERYCRDNPGAFKTADGAYLLAFALIMLNTDAHNPQADKKLALDDFVNMCQVQNDEGAYEAILPPAELEDIYRRILANELVMEESPGLGGGSGGGAGPSGSGRPRRQSRLQGKRLAAAMGMTQLTLPFRSGAQWDKQHGVDVERERLLARTRDAVARGLMAGNLWHTASNAEHARPMLQVGGDGILRALSAAEHNAPDAAASQPILEGFITAIRLCGVVGLDRMCEDLIAALAAAAGAHTPAAPGSAAEGKQVAALAALVSLGAGPSAALIGSGWVTILRTLSAVDALQANLPIILLERTPQPSPSRTTSALPAQATPPDAGGGGASGDRRTSAAQSQNRPPRASGLGRFFSKMGGDSVAPEAPGEEEEEAASGPSATAANSRPPTGEVPIRVPKLAQRSGPGGALADWADGPGRGDIERLYMCSGVLNGDAVVVFMRALCAVSQEELVPASPEEPARTYTLARIMDAATDNLGRIRLIWGRLWAALSAHLVSAACHPDPGVAVLAIGHMRGLVTRLLSRAELHCFTHQARAPSHDEALRPFVAVMRHADSAVVREMTVQVIAQAISAHPEGLGSAWRSVLQALSVAAADGAPPVVHQALDALRAASNALFRGCGLGHELFPDAVAAMAAAARNPTHEPLSIAAVLALQDVGKRLADAPASELEASQQQQGVRLHRSLSADRDAAVDRADQAQTPPHSKPEAEEPWGLLLASLALVARHDPRPRVADAAAAAALGCAEAHCDRWPAAVWDSVWQRSLSYVLDLPFPPSADDDGPSAVPPRVLGWSVEGMRRIQRHAAELLPRLFMIMAARFDVAGPAILHQVVSLLVSYVVQMDEAMAAEGTQLLVELASSLAPALDAPAWQTLLKGLSIASSTDHFSAVLNPHAREPIGYAYTRSGRQSDADALRVRCRVTVLMQRACDAVHRACSPHMPLAIQLQLLSVLQDTVQRAAAFNRSLRRRAQAAEVIAPASASQHPSSSASVPKPPQGQSKWPAQRSLEAATSVAAAAAQSSEHTPAASDQPEPAATADGTAEADKTAPETGTSSDQPQPEAAAEAASAPGGSLEPHPGSEQTPADAESAVNEGSAEPPSAAEETEVAVNSGDYASSSTAEAPSAVQEATPQAATSGVRELLAGAAGKDLGVSDANGERDEGNVDPAGMAGIADEEAMLPALMRQETEGGALLIEAFRRTITAQGEGSGEAEARLLAFCRRFVADAAADAWAQHAAAAGCAGDGGHALTPEGYSWDQAIRAPLTVAVLGGYRAVCGEAWRGELQKVFPHLARLICSGQPSVRAALAGLLQAQLPPLIAEL</sequence>
<dbReference type="Gene3D" id="1.10.1000.11">
    <property type="entry name" value="Arf Nucleotide-binding Site Opener,domain 2"/>
    <property type="match status" value="1"/>
</dbReference>
<dbReference type="Pfam" id="PF01369">
    <property type="entry name" value="Sec7"/>
    <property type="match status" value="1"/>
</dbReference>
<dbReference type="InterPro" id="IPR016024">
    <property type="entry name" value="ARM-type_fold"/>
</dbReference>
<feature type="region of interest" description="Disordered" evidence="8">
    <location>
        <begin position="1"/>
        <end position="22"/>
    </location>
</feature>
<evidence type="ECO:0000313" key="10">
    <source>
        <dbReference type="EMBL" id="EIE19052.1"/>
    </source>
</evidence>
<dbReference type="GO" id="GO:0005085">
    <property type="term" value="F:guanyl-nucleotide exchange factor activity"/>
    <property type="evidence" value="ECO:0007669"/>
    <property type="project" value="InterPro"/>
</dbReference>
<feature type="region of interest" description="Disordered" evidence="8">
    <location>
        <begin position="911"/>
        <end position="937"/>
    </location>
</feature>
<keyword evidence="3" id="KW-0813">Transport</keyword>
<feature type="region of interest" description="Disordered" evidence="8">
    <location>
        <begin position="1484"/>
        <end position="1528"/>
    </location>
</feature>
<keyword evidence="6" id="KW-0472">Membrane</keyword>
<dbReference type="GO" id="GO:0016020">
    <property type="term" value="C:membrane"/>
    <property type="evidence" value="ECO:0007669"/>
    <property type="project" value="UniProtKB-SubCell"/>
</dbReference>
<evidence type="ECO:0000256" key="5">
    <source>
        <dbReference type="ARBA" id="ARBA00022927"/>
    </source>
</evidence>
<dbReference type="RefSeq" id="XP_005643596.1">
    <property type="nucleotide sequence ID" value="XM_005643539.1"/>
</dbReference>
<dbReference type="OrthoDB" id="430364at2759"/>
<dbReference type="Pfam" id="PF09324">
    <property type="entry name" value="Sec7-like_HDS"/>
    <property type="match status" value="1"/>
</dbReference>
<feature type="domain" description="SEC7" evidence="9">
    <location>
        <begin position="711"/>
        <end position="903"/>
    </location>
</feature>
<name>I0YKY3_COCSC</name>
<dbReference type="Pfam" id="PF20252">
    <property type="entry name" value="BIG2_C"/>
    <property type="match status" value="1"/>
</dbReference>
<dbReference type="EMBL" id="AGSI01000020">
    <property type="protein sequence ID" value="EIE19052.1"/>
    <property type="molecule type" value="Genomic_DNA"/>
</dbReference>
<dbReference type="GO" id="GO:0005829">
    <property type="term" value="C:cytosol"/>
    <property type="evidence" value="ECO:0007669"/>
    <property type="project" value="UniProtKB-SubCell"/>
</dbReference>
<dbReference type="PANTHER" id="PTHR10663:SF375">
    <property type="entry name" value="LD29171P"/>
    <property type="match status" value="1"/>
</dbReference>
<keyword evidence="7" id="KW-0175">Coiled coil</keyword>
<dbReference type="GeneID" id="17036982"/>
<gene>
    <name evidence="10" type="ORF">COCSUDRAFT_48993</name>
</gene>
<feature type="region of interest" description="Disordered" evidence="8">
    <location>
        <begin position="232"/>
        <end position="376"/>
    </location>
</feature>
<dbReference type="CDD" id="cd00171">
    <property type="entry name" value="Sec7"/>
    <property type="match status" value="1"/>
</dbReference>
<dbReference type="GO" id="GO:0015031">
    <property type="term" value="P:protein transport"/>
    <property type="evidence" value="ECO:0007669"/>
    <property type="project" value="UniProtKB-KW"/>
</dbReference>
<dbReference type="SUPFAM" id="SSF48425">
    <property type="entry name" value="Sec7 domain"/>
    <property type="match status" value="1"/>
</dbReference>
<feature type="region of interest" description="Disordered" evidence="8">
    <location>
        <begin position="1124"/>
        <end position="1215"/>
    </location>
</feature>
<reference evidence="10 11" key="1">
    <citation type="journal article" date="2012" name="Genome Biol.">
        <title>The genome of the polar eukaryotic microalga coccomyxa subellipsoidea reveals traits of cold adaptation.</title>
        <authorList>
            <person name="Blanc G."/>
            <person name="Agarkova I."/>
            <person name="Grimwood J."/>
            <person name="Kuo A."/>
            <person name="Brueggeman A."/>
            <person name="Dunigan D."/>
            <person name="Gurnon J."/>
            <person name="Ladunga I."/>
            <person name="Lindquist E."/>
            <person name="Lucas S."/>
            <person name="Pangilinan J."/>
            <person name="Proschold T."/>
            <person name="Salamov A."/>
            <person name="Schmutz J."/>
            <person name="Weeks D."/>
            <person name="Yamada T."/>
            <person name="Claverie J.M."/>
            <person name="Grigoriev I."/>
            <person name="Van Etten J."/>
            <person name="Lomsadze A."/>
            <person name="Borodovsky M."/>
        </authorList>
    </citation>
    <scope>NUCLEOTIDE SEQUENCE [LARGE SCALE GENOMIC DNA]</scope>
    <source>
        <strain evidence="10 11">C-169</strain>
    </source>
</reference>
<evidence type="ECO:0000256" key="6">
    <source>
        <dbReference type="ARBA" id="ARBA00023136"/>
    </source>
</evidence>
<dbReference type="InterPro" id="IPR032629">
    <property type="entry name" value="DCB_dom"/>
</dbReference>
<dbReference type="GO" id="GO:0005802">
    <property type="term" value="C:trans-Golgi network"/>
    <property type="evidence" value="ECO:0007669"/>
    <property type="project" value="TreeGrafter"/>
</dbReference>
<dbReference type="InterPro" id="IPR035999">
    <property type="entry name" value="Sec7_dom_sf"/>
</dbReference>
<dbReference type="Gene3D" id="1.10.220.20">
    <property type="match status" value="1"/>
</dbReference>
<dbReference type="PANTHER" id="PTHR10663">
    <property type="entry name" value="GUANYL-NUCLEOTIDE EXCHANGE FACTOR"/>
    <property type="match status" value="1"/>
</dbReference>
<feature type="compositionally biased region" description="Low complexity" evidence="8">
    <location>
        <begin position="1874"/>
        <end position="1887"/>
    </location>
</feature>
<feature type="coiled-coil region" evidence="7">
    <location>
        <begin position="384"/>
        <end position="414"/>
    </location>
</feature>
<dbReference type="SMART" id="SM00222">
    <property type="entry name" value="Sec7"/>
    <property type="match status" value="1"/>
</dbReference>
<feature type="region of interest" description="Disordered" evidence="8">
    <location>
        <begin position="666"/>
        <end position="702"/>
    </location>
</feature>
<dbReference type="InterPro" id="IPR000904">
    <property type="entry name" value="Sec7_dom"/>
</dbReference>
<evidence type="ECO:0000256" key="7">
    <source>
        <dbReference type="SAM" id="Coils"/>
    </source>
</evidence>
<feature type="compositionally biased region" description="Low complexity" evidence="8">
    <location>
        <begin position="1821"/>
        <end position="1842"/>
    </location>
</feature>
<keyword evidence="5" id="KW-0653">Protein transport</keyword>
<evidence type="ECO:0000256" key="1">
    <source>
        <dbReference type="ARBA" id="ARBA00004370"/>
    </source>
</evidence>
<evidence type="ECO:0000256" key="4">
    <source>
        <dbReference type="ARBA" id="ARBA00022490"/>
    </source>
</evidence>
<keyword evidence="4" id="KW-0963">Cytoplasm</keyword>
<evidence type="ECO:0000256" key="3">
    <source>
        <dbReference type="ARBA" id="ARBA00022448"/>
    </source>
</evidence>
<dbReference type="PROSITE" id="PS50190">
    <property type="entry name" value="SEC7"/>
    <property type="match status" value="1"/>
</dbReference>
<feature type="compositionally biased region" description="Basic residues" evidence="8">
    <location>
        <begin position="928"/>
        <end position="937"/>
    </location>
</feature>
<dbReference type="STRING" id="574566.I0YKY3"/>
<dbReference type="KEGG" id="csl:COCSUDRAFT_48993"/>
<dbReference type="Pfam" id="PF12783">
    <property type="entry name" value="Sec7-like_HUS"/>
    <property type="match status" value="1"/>
</dbReference>
<accession>I0YKY3</accession>
<evidence type="ECO:0000256" key="8">
    <source>
        <dbReference type="SAM" id="MobiDB-lite"/>
    </source>
</evidence>
<feature type="region of interest" description="Disordered" evidence="8">
    <location>
        <begin position="1791"/>
        <end position="1950"/>
    </location>
</feature>
<organism evidence="10 11">
    <name type="scientific">Coccomyxa subellipsoidea (strain C-169)</name>
    <name type="common">Green microalga</name>
    <dbReference type="NCBI Taxonomy" id="574566"/>
    <lineage>
        <taxon>Eukaryota</taxon>
        <taxon>Viridiplantae</taxon>
        <taxon>Chlorophyta</taxon>
        <taxon>core chlorophytes</taxon>
        <taxon>Trebouxiophyceae</taxon>
        <taxon>Trebouxiophyceae incertae sedis</taxon>
        <taxon>Coccomyxaceae</taxon>
        <taxon>Coccomyxa</taxon>
        <taxon>Coccomyxa subellipsoidea</taxon>
    </lineage>
</organism>
<feature type="compositionally biased region" description="Polar residues" evidence="8">
    <location>
        <begin position="1927"/>
        <end position="1949"/>
    </location>
</feature>
<dbReference type="Proteomes" id="UP000007264">
    <property type="component" value="Unassembled WGS sequence"/>
</dbReference>
<keyword evidence="11" id="KW-1185">Reference proteome</keyword>
<feature type="compositionally biased region" description="Basic and acidic residues" evidence="8">
    <location>
        <begin position="1503"/>
        <end position="1515"/>
    </location>
</feature>
<evidence type="ECO:0000313" key="11">
    <source>
        <dbReference type="Proteomes" id="UP000007264"/>
    </source>
</evidence>
<feature type="compositionally biased region" description="Gly residues" evidence="8">
    <location>
        <begin position="912"/>
        <end position="925"/>
    </location>
</feature>
<comment type="subcellular location">
    <subcellularLocation>
        <location evidence="2">Cytoplasm</location>
        <location evidence="2">Cytosol</location>
    </subcellularLocation>
    <subcellularLocation>
        <location evidence="1">Membrane</location>
    </subcellularLocation>
</comment>
<dbReference type="SUPFAM" id="SSF48371">
    <property type="entry name" value="ARM repeat"/>
    <property type="match status" value="1"/>
</dbReference>
<proteinExistence type="predicted"/>
<dbReference type="GO" id="GO:0032012">
    <property type="term" value="P:regulation of ARF protein signal transduction"/>
    <property type="evidence" value="ECO:0007669"/>
    <property type="project" value="InterPro"/>
</dbReference>
<dbReference type="InterPro" id="IPR032691">
    <property type="entry name" value="Mon2/Sec7/BIG1-like_HUS"/>
</dbReference>
<protein>
    <recommendedName>
        <fullName evidence="9">SEC7 domain-containing protein</fullName>
    </recommendedName>
</protein>